<dbReference type="EMBL" id="QGMF01000031">
    <property type="protein sequence ID" value="TVY21001.1"/>
    <property type="molecule type" value="Genomic_DNA"/>
</dbReference>
<feature type="signal peptide" evidence="1">
    <location>
        <begin position="1"/>
        <end position="18"/>
    </location>
</feature>
<evidence type="ECO:0000313" key="3">
    <source>
        <dbReference type="Proteomes" id="UP000469559"/>
    </source>
</evidence>
<proteinExistence type="predicted"/>
<protein>
    <submittedName>
        <fullName evidence="2">Uncharacterized protein</fullName>
    </submittedName>
</protein>
<dbReference type="Proteomes" id="UP000469559">
    <property type="component" value="Unassembled WGS sequence"/>
</dbReference>
<reference evidence="2 3" key="1">
    <citation type="submission" date="2018-05" db="EMBL/GenBank/DDBJ databases">
        <title>Whole genome sequencing for identification of molecular markers to develop diagnostic detection tools for the regulated plant pathogen Lachnellula willkommii.</title>
        <authorList>
            <person name="Giroux E."/>
            <person name="Bilodeau G."/>
        </authorList>
    </citation>
    <scope>NUCLEOTIDE SEQUENCE [LARGE SCALE GENOMIC DNA]</scope>
    <source>
        <strain evidence="2 3">CBS 203.66</strain>
    </source>
</reference>
<accession>A0A8T9BNQ4</accession>
<feature type="chain" id="PRO_5035741693" evidence="1">
    <location>
        <begin position="19"/>
        <end position="175"/>
    </location>
</feature>
<evidence type="ECO:0000256" key="1">
    <source>
        <dbReference type="SAM" id="SignalP"/>
    </source>
</evidence>
<dbReference type="AlphaFoldDB" id="A0A8T9BNQ4"/>
<evidence type="ECO:0000313" key="2">
    <source>
        <dbReference type="EMBL" id="TVY21001.1"/>
    </source>
</evidence>
<dbReference type="OrthoDB" id="3528033at2759"/>
<keyword evidence="1" id="KW-0732">Signal</keyword>
<comment type="caution">
    <text evidence="2">The sequence shown here is derived from an EMBL/GenBank/DDBJ whole genome shotgun (WGS) entry which is preliminary data.</text>
</comment>
<name>A0A8T9BNQ4_9HELO</name>
<keyword evidence="3" id="KW-1185">Reference proteome</keyword>
<sequence length="175" mass="17442">MYFYAIASLFLLATTAQASVLSTTNIATVLAGATSQSTLTIPADAMAAIAKLGTGGSTASTLSAADKSAISSCTTTAQANNTASKANLGGGTGTAGNIAFVTNKVTTHACESAGQQIALATGGAAASDTDVNLLISNVGVLNANTDAAGITRKRDMGYARSLKEYLAMRRARGLI</sequence>
<organism evidence="2 3">
    <name type="scientific">Lachnellula arida</name>
    <dbReference type="NCBI Taxonomy" id="1316785"/>
    <lineage>
        <taxon>Eukaryota</taxon>
        <taxon>Fungi</taxon>
        <taxon>Dikarya</taxon>
        <taxon>Ascomycota</taxon>
        <taxon>Pezizomycotina</taxon>
        <taxon>Leotiomycetes</taxon>
        <taxon>Helotiales</taxon>
        <taxon>Lachnaceae</taxon>
        <taxon>Lachnellula</taxon>
    </lineage>
</organism>
<gene>
    <name evidence="2" type="ORF">LARI1_G000559</name>
</gene>